<keyword evidence="7" id="KW-1133">Transmembrane helix</keyword>
<dbReference type="GO" id="GO:0006465">
    <property type="term" value="P:signal peptide processing"/>
    <property type="evidence" value="ECO:0007669"/>
    <property type="project" value="InterPro"/>
</dbReference>
<dbReference type="Gene3D" id="2.10.109.10">
    <property type="entry name" value="Umud Fragment, subunit A"/>
    <property type="match status" value="1"/>
</dbReference>
<evidence type="ECO:0000256" key="6">
    <source>
        <dbReference type="PIRSR" id="PIRSR600223-1"/>
    </source>
</evidence>
<dbReference type="OrthoDB" id="9802919at2"/>
<feature type="domain" description="Peptidase S26" evidence="8">
    <location>
        <begin position="27"/>
        <end position="181"/>
    </location>
</feature>
<sequence length="189" mass="21932">MDANMDNLETTDNGNNNKKQEIFKEIISWSLYLLGAVVVALLLVRYVIVNAYVPTGSMENTIMPGDRIIASRIHYYFSEPERGDIVVFKFPDNEEMLYVKRVIGLPNETVEIKDGKVYIDGELLEEPYIKEKTWGDFGPYNVPEGSYFMLGDNRNGSMDSREWKNKYVKKEKIIGKALFKYFKGFKILW</sequence>
<evidence type="ECO:0000313" key="9">
    <source>
        <dbReference type="EMBL" id="GAE88247.1"/>
    </source>
</evidence>
<evidence type="ECO:0000256" key="4">
    <source>
        <dbReference type="ARBA" id="ARBA00013208"/>
    </source>
</evidence>
<evidence type="ECO:0000256" key="1">
    <source>
        <dbReference type="ARBA" id="ARBA00000677"/>
    </source>
</evidence>
<dbReference type="CDD" id="cd06530">
    <property type="entry name" value="S26_SPase_I"/>
    <property type="match status" value="1"/>
</dbReference>
<comment type="catalytic activity">
    <reaction evidence="1 7">
        <text>Cleavage of hydrophobic, N-terminal signal or leader sequences from secreted and periplasmic proteins.</text>
        <dbReference type="EC" id="3.4.21.89"/>
    </reaction>
</comment>
<dbReference type="PRINTS" id="PR00727">
    <property type="entry name" value="LEADERPTASE"/>
</dbReference>
<dbReference type="InterPro" id="IPR019533">
    <property type="entry name" value="Peptidase_S26"/>
</dbReference>
<dbReference type="InterPro" id="IPR036286">
    <property type="entry name" value="LexA/Signal_pep-like_sf"/>
</dbReference>
<dbReference type="GO" id="GO:0004252">
    <property type="term" value="F:serine-type endopeptidase activity"/>
    <property type="evidence" value="ECO:0007669"/>
    <property type="project" value="InterPro"/>
</dbReference>
<keyword evidence="7" id="KW-0472">Membrane</keyword>
<organism evidence="9 10">
    <name type="scientific">Acetivibrio straminisolvens JCM 21531</name>
    <dbReference type="NCBI Taxonomy" id="1294263"/>
    <lineage>
        <taxon>Bacteria</taxon>
        <taxon>Bacillati</taxon>
        <taxon>Bacillota</taxon>
        <taxon>Clostridia</taxon>
        <taxon>Eubacteriales</taxon>
        <taxon>Oscillospiraceae</taxon>
        <taxon>Acetivibrio</taxon>
    </lineage>
</organism>
<dbReference type="SUPFAM" id="SSF51306">
    <property type="entry name" value="LexA/Signal peptidase"/>
    <property type="match status" value="1"/>
</dbReference>
<evidence type="ECO:0000313" key="10">
    <source>
        <dbReference type="Proteomes" id="UP000019109"/>
    </source>
</evidence>
<evidence type="ECO:0000256" key="2">
    <source>
        <dbReference type="ARBA" id="ARBA00004401"/>
    </source>
</evidence>
<name>W4V502_9FIRM</name>
<feature type="active site" evidence="6">
    <location>
        <position position="100"/>
    </location>
</feature>
<dbReference type="STRING" id="1294263.JCM21531_1679"/>
<dbReference type="InterPro" id="IPR019758">
    <property type="entry name" value="Pept_S26A_signal_pept_1_CS"/>
</dbReference>
<proteinExistence type="inferred from homology"/>
<feature type="active site" evidence="6">
    <location>
        <position position="57"/>
    </location>
</feature>
<keyword evidence="7" id="KW-0812">Transmembrane</keyword>
<keyword evidence="10" id="KW-1185">Reference proteome</keyword>
<dbReference type="EC" id="3.4.21.89" evidence="4 7"/>
<evidence type="ECO:0000259" key="8">
    <source>
        <dbReference type="Pfam" id="PF10502"/>
    </source>
</evidence>
<comment type="caution">
    <text evidence="9">The sequence shown here is derived from an EMBL/GenBank/DDBJ whole genome shotgun (WGS) entry which is preliminary data.</text>
</comment>
<comment type="similarity">
    <text evidence="3 7">Belongs to the peptidase S26 family.</text>
</comment>
<evidence type="ECO:0000256" key="7">
    <source>
        <dbReference type="RuleBase" id="RU362042"/>
    </source>
</evidence>
<reference evidence="9" key="1">
    <citation type="journal article" date="2014" name="Genome Announc.">
        <title>Draft Genome Sequence of Clostridium straminisolvens Strain JCM 21531T, Isolated from a Cellulose-Degrading Bacterial Community.</title>
        <authorList>
            <person name="Yuki M."/>
            <person name="Oshima K."/>
            <person name="Suda W."/>
            <person name="Sakamoto M."/>
            <person name="Kitamura K."/>
            <person name="Iida T."/>
            <person name="Hattori M."/>
            <person name="Ohkuma M."/>
        </authorList>
    </citation>
    <scope>NUCLEOTIDE SEQUENCE [LARGE SCALE GENOMIC DNA]</scope>
    <source>
        <strain evidence="9">JCM 21531</strain>
    </source>
</reference>
<keyword evidence="7" id="KW-0645">Protease</keyword>
<dbReference type="GO" id="GO:0009003">
    <property type="term" value="F:signal peptidase activity"/>
    <property type="evidence" value="ECO:0007669"/>
    <property type="project" value="UniProtKB-EC"/>
</dbReference>
<evidence type="ECO:0000256" key="5">
    <source>
        <dbReference type="ARBA" id="ARBA00022801"/>
    </source>
</evidence>
<dbReference type="AlphaFoldDB" id="W4V502"/>
<keyword evidence="5 7" id="KW-0378">Hydrolase</keyword>
<evidence type="ECO:0000256" key="3">
    <source>
        <dbReference type="ARBA" id="ARBA00009370"/>
    </source>
</evidence>
<dbReference type="PANTHER" id="PTHR43390">
    <property type="entry name" value="SIGNAL PEPTIDASE I"/>
    <property type="match status" value="1"/>
</dbReference>
<comment type="subcellular location">
    <subcellularLocation>
        <location evidence="2">Cell membrane</location>
        <topology evidence="2">Single-pass type II membrane protein</topology>
    </subcellularLocation>
    <subcellularLocation>
        <location evidence="7">Membrane</location>
        <topology evidence="7">Single-pass type II membrane protein</topology>
    </subcellularLocation>
</comment>
<dbReference type="GO" id="GO:0005886">
    <property type="term" value="C:plasma membrane"/>
    <property type="evidence" value="ECO:0007669"/>
    <property type="project" value="UniProtKB-SubCell"/>
</dbReference>
<dbReference type="Pfam" id="PF10502">
    <property type="entry name" value="Peptidase_S26"/>
    <property type="match status" value="1"/>
</dbReference>
<dbReference type="InterPro" id="IPR000223">
    <property type="entry name" value="Pept_S26A_signal_pept_1"/>
</dbReference>
<dbReference type="EMBL" id="BAVR01000015">
    <property type="protein sequence ID" value="GAE88247.1"/>
    <property type="molecule type" value="Genomic_DNA"/>
</dbReference>
<dbReference type="PROSITE" id="PS00761">
    <property type="entry name" value="SPASE_I_3"/>
    <property type="match status" value="1"/>
</dbReference>
<accession>W4V502</accession>
<dbReference type="Proteomes" id="UP000019109">
    <property type="component" value="Unassembled WGS sequence"/>
</dbReference>
<feature type="transmembrane region" description="Helical" evidence="7">
    <location>
        <begin position="26"/>
        <end position="48"/>
    </location>
</feature>
<dbReference type="PANTHER" id="PTHR43390:SF1">
    <property type="entry name" value="CHLOROPLAST PROCESSING PEPTIDASE"/>
    <property type="match status" value="1"/>
</dbReference>
<dbReference type="NCBIfam" id="TIGR02227">
    <property type="entry name" value="sigpep_I_bact"/>
    <property type="match status" value="1"/>
</dbReference>
<gene>
    <name evidence="9" type="ORF">JCM21531_1679</name>
</gene>
<dbReference type="RefSeq" id="WP_038288288.1">
    <property type="nucleotide sequence ID" value="NZ_BAVR01000015.1"/>
</dbReference>
<protein>
    <recommendedName>
        <fullName evidence="4 7">Signal peptidase I</fullName>
        <ecNumber evidence="4 7">3.4.21.89</ecNumber>
    </recommendedName>
</protein>